<dbReference type="AlphaFoldDB" id="A0A1G4JJ38"/>
<comment type="subcellular location">
    <subcellularLocation>
        <location evidence="1">Peroxisome membrane</location>
        <topology evidence="1">Single-pass membrane protein</topology>
    </subcellularLocation>
</comment>
<evidence type="ECO:0000313" key="11">
    <source>
        <dbReference type="Proteomes" id="UP000191024"/>
    </source>
</evidence>
<keyword evidence="6" id="KW-0472">Membrane</keyword>
<evidence type="ECO:0000256" key="4">
    <source>
        <dbReference type="ARBA" id="ARBA00022692"/>
    </source>
</evidence>
<evidence type="ECO:0000256" key="1">
    <source>
        <dbReference type="ARBA" id="ARBA00004549"/>
    </source>
</evidence>
<accession>A0A1G4JJ38</accession>
<keyword evidence="7" id="KW-0576">Peroxisome</keyword>
<keyword evidence="4" id="KW-0812">Transmembrane</keyword>
<keyword evidence="11" id="KW-1185">Reference proteome</keyword>
<dbReference type="STRING" id="1230905.A0A1G4JJ38"/>
<dbReference type="Proteomes" id="UP000191024">
    <property type="component" value="Chromosome E"/>
</dbReference>
<evidence type="ECO:0000313" key="10">
    <source>
        <dbReference type="EMBL" id="SCU90512.1"/>
    </source>
</evidence>
<evidence type="ECO:0000256" key="3">
    <source>
        <dbReference type="ARBA" id="ARBA00021399"/>
    </source>
</evidence>
<name>A0A1G4JJ38_9SACH</name>
<dbReference type="PRINTS" id="PR02104">
    <property type="entry name" value="INPROXISOME2"/>
</dbReference>
<proteinExistence type="inferred from homology"/>
<keyword evidence="9" id="KW-0325">Glycoprotein</keyword>
<evidence type="ECO:0000256" key="5">
    <source>
        <dbReference type="ARBA" id="ARBA00022989"/>
    </source>
</evidence>
<dbReference type="GO" id="GO:0005778">
    <property type="term" value="C:peroxisomal membrane"/>
    <property type="evidence" value="ECO:0007669"/>
    <property type="project" value="UniProtKB-SubCell"/>
</dbReference>
<reference evidence="10 11" key="1">
    <citation type="submission" date="2016-03" db="EMBL/GenBank/DDBJ databases">
        <authorList>
            <person name="Devillers H."/>
        </authorList>
    </citation>
    <scope>NUCLEOTIDE SEQUENCE [LARGE SCALE GENOMIC DNA]</scope>
    <source>
        <strain evidence="10">CBS 11717</strain>
    </source>
</reference>
<sequence>MVGLEQVNKPGRLKLSGLQIFSNEEFNSSTSTVTQNKGYGTERDYGLQIESNAASAIPSRLSVAKKLSDWGVDGMNDYSPTLVNGSEFGDEEFTKADQIVPMSQIFRHLPGKSRRFVDEFQHAIIACDMLAERANVSFPWAPASSGSGVTSLTTFRDSLEHFTPYGTITLYGRRKIVFKRTIEFIPTMLRCYRCMRALSRLPMSLRRKTIKLITTIAICAYLATQQELIYSSAIRSSSLANLRTTLTHLQEISKQRSRCRNIHKDLITYRELSVVRRRQSSECVTPGQFSEVFNAAQDLLFFNLHTAVITILPVIPLQELSECCRIYGINLSSLFDICRESVDIGSKVSKCEILERFLLCCLLSSSATVSFRAQYSQEASIVFGRIFPNICMGQNVSDAERCKIVTKILAHLNHVLPAVITSLGNLMTSFSSRRSDMSGLSRDVCSKSDDAQTLMSLRKLQKIERLLLASEKIDEDLERAVLEGLRDLTKVWEKSPSRQQYAGRSIIRNEKRLNSLQLSVLSPEGPSQTFQNENPSQESLVKLNTPPYFTTVDDTDSIWDRSSVSMYNNQNSTHGIHHADGVNAASRQDFGHLTDDQLRNKLDNRIQKLAMENKRGKRQLRTQKSFELLNNSRIDRPSKQHTLKSRPFLPNECVSEESIPVIFELTELLERS</sequence>
<gene>
    <name evidence="10" type="ORF">LAMI_0E02410G</name>
</gene>
<evidence type="ECO:0000256" key="2">
    <source>
        <dbReference type="ARBA" id="ARBA00007231"/>
    </source>
</evidence>
<comment type="similarity">
    <text evidence="2">Belongs to the INP2 family.</text>
</comment>
<keyword evidence="8" id="KW-0675">Receptor</keyword>
<evidence type="ECO:0000256" key="9">
    <source>
        <dbReference type="ARBA" id="ARBA00023180"/>
    </source>
</evidence>
<evidence type="ECO:0000256" key="7">
    <source>
        <dbReference type="ARBA" id="ARBA00023140"/>
    </source>
</evidence>
<organism evidence="10 11">
    <name type="scientific">Lachancea mirantina</name>
    <dbReference type="NCBI Taxonomy" id="1230905"/>
    <lineage>
        <taxon>Eukaryota</taxon>
        <taxon>Fungi</taxon>
        <taxon>Dikarya</taxon>
        <taxon>Ascomycota</taxon>
        <taxon>Saccharomycotina</taxon>
        <taxon>Saccharomycetes</taxon>
        <taxon>Saccharomycetales</taxon>
        <taxon>Saccharomycetaceae</taxon>
        <taxon>Lachancea</taxon>
    </lineage>
</organism>
<dbReference type="EMBL" id="LT598465">
    <property type="protein sequence ID" value="SCU90512.1"/>
    <property type="molecule type" value="Genomic_DNA"/>
</dbReference>
<evidence type="ECO:0000256" key="6">
    <source>
        <dbReference type="ARBA" id="ARBA00023136"/>
    </source>
</evidence>
<keyword evidence="5" id="KW-1133">Transmembrane helix</keyword>
<evidence type="ECO:0000256" key="8">
    <source>
        <dbReference type="ARBA" id="ARBA00023170"/>
    </source>
</evidence>
<protein>
    <recommendedName>
        <fullName evidence="3">Inheritance of peroxisomes protein 2</fullName>
    </recommendedName>
</protein>
<dbReference type="OrthoDB" id="4045067at2759"/>
<dbReference type="GO" id="GO:0045033">
    <property type="term" value="P:peroxisome inheritance"/>
    <property type="evidence" value="ECO:0007669"/>
    <property type="project" value="InterPro"/>
</dbReference>
<dbReference type="InterPro" id="IPR026235">
    <property type="entry name" value="INP2"/>
</dbReference>